<dbReference type="GO" id="GO:0016491">
    <property type="term" value="F:oxidoreductase activity"/>
    <property type="evidence" value="ECO:0007669"/>
    <property type="project" value="UniProtKB-KW"/>
</dbReference>
<dbReference type="InterPro" id="IPR020904">
    <property type="entry name" value="Sc_DH/Rdtase_CS"/>
</dbReference>
<keyword evidence="6" id="KW-1185">Reference proteome</keyword>
<dbReference type="PANTHER" id="PTHR44196">
    <property type="entry name" value="DEHYDROGENASE/REDUCTASE SDR FAMILY MEMBER 7B"/>
    <property type="match status" value="1"/>
</dbReference>
<dbReference type="InterPro" id="IPR002347">
    <property type="entry name" value="SDR_fam"/>
</dbReference>
<evidence type="ECO:0000256" key="1">
    <source>
        <dbReference type="ARBA" id="ARBA00006484"/>
    </source>
</evidence>
<feature type="domain" description="Ketoreductase" evidence="4">
    <location>
        <begin position="15"/>
        <end position="200"/>
    </location>
</feature>
<dbReference type="GO" id="GO:0016020">
    <property type="term" value="C:membrane"/>
    <property type="evidence" value="ECO:0007669"/>
    <property type="project" value="TreeGrafter"/>
</dbReference>
<proteinExistence type="inferred from homology"/>
<dbReference type="Gene3D" id="3.40.50.720">
    <property type="entry name" value="NAD(P)-binding Rossmann-like Domain"/>
    <property type="match status" value="1"/>
</dbReference>
<dbReference type="InterPro" id="IPR057326">
    <property type="entry name" value="KR_dom"/>
</dbReference>
<evidence type="ECO:0000313" key="5">
    <source>
        <dbReference type="EMBL" id="SHG22822.1"/>
    </source>
</evidence>
<gene>
    <name evidence="5" type="ORF">SAMN05444320_10785</name>
</gene>
<evidence type="ECO:0000259" key="4">
    <source>
        <dbReference type="SMART" id="SM00822"/>
    </source>
</evidence>
<dbReference type="PANTHER" id="PTHR44196:SF1">
    <property type="entry name" value="DEHYDROGENASE_REDUCTASE SDR FAMILY MEMBER 7B"/>
    <property type="match status" value="1"/>
</dbReference>
<comment type="similarity">
    <text evidence="1 3">Belongs to the short-chain dehydrogenases/reductases (SDR) family.</text>
</comment>
<accession>A0A1M5I3L6</accession>
<dbReference type="PRINTS" id="PR00081">
    <property type="entry name" value="GDHRDH"/>
</dbReference>
<keyword evidence="2" id="KW-0560">Oxidoreductase</keyword>
<dbReference type="AlphaFoldDB" id="A0A1M5I3L6"/>
<dbReference type="STRING" id="2017.SAMN05444320_10785"/>
<dbReference type="InterPro" id="IPR036291">
    <property type="entry name" value="NAD(P)-bd_dom_sf"/>
</dbReference>
<protein>
    <submittedName>
        <fullName evidence="5">Short-chain dehydrogenase</fullName>
    </submittedName>
</protein>
<dbReference type="OrthoDB" id="4690547at2"/>
<dbReference type="Proteomes" id="UP000184501">
    <property type="component" value="Unassembled WGS sequence"/>
</dbReference>
<sequence length="291" mass="30870">MSRVRGRAADRAVDKVAVITGAGSGIGRQLAFALARRGARLAVSDVNDPGLAETADRLRALGVDAHAARLDVSDRAAVRAYATRVAEHFGVVHQIYCNAGVAGGGRSVLDADWAAYDRTLAVNLFGVIHTATAFLPHLIASGAGHVVTISSLNGIMGQPALSDYCAAKFAVRGFTETLRAEMALAGHPVRVTVVHPGGVRTNIASAALDHAERHGTAVTEEARRRVRTYNERLLRMPAERAARVIVDGVEEGRPRVLVGADARIADLLVRLAPSLYPALIARLERRLFGTS</sequence>
<dbReference type="PROSITE" id="PS00061">
    <property type="entry name" value="ADH_SHORT"/>
    <property type="match status" value="1"/>
</dbReference>
<dbReference type="SUPFAM" id="SSF51735">
    <property type="entry name" value="NAD(P)-binding Rossmann-fold domains"/>
    <property type="match status" value="1"/>
</dbReference>
<evidence type="ECO:0000256" key="2">
    <source>
        <dbReference type="ARBA" id="ARBA00023002"/>
    </source>
</evidence>
<evidence type="ECO:0000313" key="6">
    <source>
        <dbReference type="Proteomes" id="UP000184501"/>
    </source>
</evidence>
<reference evidence="5 6" key="1">
    <citation type="submission" date="2016-11" db="EMBL/GenBank/DDBJ databases">
        <authorList>
            <person name="Jaros S."/>
            <person name="Januszkiewicz K."/>
            <person name="Wedrychowicz H."/>
        </authorList>
    </citation>
    <scope>NUCLEOTIDE SEQUENCE [LARGE SCALE GENOMIC DNA]</scope>
    <source>
        <strain evidence="5 6">DSM 44523</strain>
    </source>
</reference>
<name>A0A1M5I3L6_STRHI</name>
<organism evidence="5 6">
    <name type="scientific">Streptoalloteichus hindustanus</name>
    <dbReference type="NCBI Taxonomy" id="2017"/>
    <lineage>
        <taxon>Bacteria</taxon>
        <taxon>Bacillati</taxon>
        <taxon>Actinomycetota</taxon>
        <taxon>Actinomycetes</taxon>
        <taxon>Pseudonocardiales</taxon>
        <taxon>Pseudonocardiaceae</taxon>
        <taxon>Streptoalloteichus</taxon>
    </lineage>
</organism>
<dbReference type="RefSeq" id="WP_073486372.1">
    <property type="nucleotide sequence ID" value="NZ_FQVN01000007.1"/>
</dbReference>
<evidence type="ECO:0000256" key="3">
    <source>
        <dbReference type="RuleBase" id="RU000363"/>
    </source>
</evidence>
<dbReference type="SMART" id="SM00822">
    <property type="entry name" value="PKS_KR"/>
    <property type="match status" value="1"/>
</dbReference>
<dbReference type="Pfam" id="PF00106">
    <property type="entry name" value="adh_short"/>
    <property type="match status" value="1"/>
</dbReference>
<dbReference type="EMBL" id="FQVN01000007">
    <property type="protein sequence ID" value="SHG22822.1"/>
    <property type="molecule type" value="Genomic_DNA"/>
</dbReference>
<dbReference type="PRINTS" id="PR00080">
    <property type="entry name" value="SDRFAMILY"/>
</dbReference>